<keyword evidence="2 4" id="KW-0238">DNA-binding</keyword>
<dbReference type="GO" id="GO:0045892">
    <property type="term" value="P:negative regulation of DNA-templated transcription"/>
    <property type="evidence" value="ECO:0007669"/>
    <property type="project" value="InterPro"/>
</dbReference>
<dbReference type="Proteomes" id="UP000224130">
    <property type="component" value="Unassembled WGS sequence"/>
</dbReference>
<dbReference type="PANTHER" id="PTHR30055">
    <property type="entry name" value="HTH-TYPE TRANSCRIPTIONAL REGULATOR RUTR"/>
    <property type="match status" value="1"/>
</dbReference>
<feature type="domain" description="HTH tetR-type" evidence="6">
    <location>
        <begin position="30"/>
        <end position="90"/>
    </location>
</feature>
<evidence type="ECO:0000313" key="8">
    <source>
        <dbReference type="EMBL" id="PFG44864.1"/>
    </source>
</evidence>
<keyword evidence="1" id="KW-0805">Transcription regulation</keyword>
<dbReference type="InterPro" id="IPR004111">
    <property type="entry name" value="Repressor_TetR_C"/>
</dbReference>
<evidence type="ECO:0000313" key="7">
    <source>
        <dbReference type="EMBL" id="PFG41370.1"/>
    </source>
</evidence>
<dbReference type="AlphaFoldDB" id="A0A2A9ESX8"/>
<feature type="region of interest" description="Disordered" evidence="5">
    <location>
        <begin position="1"/>
        <end position="30"/>
    </location>
</feature>
<evidence type="ECO:0000259" key="6">
    <source>
        <dbReference type="PROSITE" id="PS50977"/>
    </source>
</evidence>
<dbReference type="EMBL" id="PDJJ01000001">
    <property type="protein sequence ID" value="PFG44864.1"/>
    <property type="molecule type" value="Genomic_DNA"/>
</dbReference>
<dbReference type="OrthoDB" id="329481at2"/>
<dbReference type="GO" id="GO:0000976">
    <property type="term" value="F:transcription cis-regulatory region binding"/>
    <property type="evidence" value="ECO:0007669"/>
    <property type="project" value="TreeGrafter"/>
</dbReference>
<dbReference type="EMBL" id="PDJJ01000001">
    <property type="protein sequence ID" value="PFG41370.1"/>
    <property type="molecule type" value="Genomic_DNA"/>
</dbReference>
<keyword evidence="3" id="KW-0804">Transcription</keyword>
<dbReference type="Gene3D" id="1.10.357.10">
    <property type="entry name" value="Tetracycline Repressor, domain 2"/>
    <property type="match status" value="1"/>
</dbReference>
<dbReference type="SUPFAM" id="SSF46689">
    <property type="entry name" value="Homeodomain-like"/>
    <property type="match status" value="1"/>
</dbReference>
<protein>
    <submittedName>
        <fullName evidence="7">TetR family transcriptional regulator</fullName>
    </submittedName>
</protein>
<dbReference type="PRINTS" id="PR00455">
    <property type="entry name" value="HTHTETR"/>
</dbReference>
<organism evidence="7 9">
    <name type="scientific">Isoptericola jiangsuensis</name>
    <dbReference type="NCBI Taxonomy" id="548579"/>
    <lineage>
        <taxon>Bacteria</taxon>
        <taxon>Bacillati</taxon>
        <taxon>Actinomycetota</taxon>
        <taxon>Actinomycetes</taxon>
        <taxon>Micrococcales</taxon>
        <taxon>Promicromonosporaceae</taxon>
        <taxon>Isoptericola</taxon>
    </lineage>
</organism>
<dbReference type="SUPFAM" id="SSF48498">
    <property type="entry name" value="Tetracyclin repressor-like, C-terminal domain"/>
    <property type="match status" value="1"/>
</dbReference>
<proteinExistence type="predicted"/>
<dbReference type="Pfam" id="PF00440">
    <property type="entry name" value="TetR_N"/>
    <property type="match status" value="1"/>
</dbReference>
<sequence>MDPMSTDPTDLTMQRLWGRQPRPRRGPKPALSAERIVETAFELAEADGLDAVSMARVAETLGCSPMALYRHVSSKDELLVLLTDRVAALLPDLTPGLGWRAGLERWTRLQIELVVAHPWYLDLPLATALPGPHRLRWFDQALEALSGVPLPFDEKLGILGLLAQHVLGEAQVQVDTRRAAVATVRATTGVAPDVPDADLDPDAVDRANLYYDFEKLLTSLATPEHYPHLFAAAAAWDPQDAPPASPTDDIAFGIGVVLDGIEVYLRRRTGGAVDSPVPAPADPDRPPTT</sequence>
<dbReference type="Pfam" id="PF02909">
    <property type="entry name" value="TetR_C_1"/>
    <property type="match status" value="1"/>
</dbReference>
<dbReference type="PROSITE" id="PS50977">
    <property type="entry name" value="HTH_TETR_2"/>
    <property type="match status" value="1"/>
</dbReference>
<evidence type="ECO:0000313" key="9">
    <source>
        <dbReference type="Proteomes" id="UP000224130"/>
    </source>
</evidence>
<comment type="caution">
    <text evidence="7">The sequence shown here is derived from an EMBL/GenBank/DDBJ whole genome shotgun (WGS) entry which is preliminary data.</text>
</comment>
<reference evidence="7 9" key="1">
    <citation type="submission" date="2017-10" db="EMBL/GenBank/DDBJ databases">
        <title>Sequencing the genomes of 1000 actinobacteria strains.</title>
        <authorList>
            <person name="Klenk H.-P."/>
        </authorList>
    </citation>
    <scope>NUCLEOTIDE SEQUENCE [LARGE SCALE GENOMIC DNA]</scope>
    <source>
        <strain evidence="7 9">DSM 21863</strain>
    </source>
</reference>
<evidence type="ECO:0000256" key="3">
    <source>
        <dbReference type="ARBA" id="ARBA00023163"/>
    </source>
</evidence>
<evidence type="ECO:0000256" key="5">
    <source>
        <dbReference type="SAM" id="MobiDB-lite"/>
    </source>
</evidence>
<dbReference type="InterPro" id="IPR050109">
    <property type="entry name" value="HTH-type_TetR-like_transc_reg"/>
</dbReference>
<evidence type="ECO:0000256" key="1">
    <source>
        <dbReference type="ARBA" id="ARBA00023015"/>
    </source>
</evidence>
<evidence type="ECO:0000256" key="4">
    <source>
        <dbReference type="PROSITE-ProRule" id="PRU00335"/>
    </source>
</evidence>
<name>A0A2A9ESX8_9MICO</name>
<feature type="compositionally biased region" description="Polar residues" evidence="5">
    <location>
        <begin position="1"/>
        <end position="12"/>
    </location>
</feature>
<accession>A0A2A9ESX8</accession>
<dbReference type="GO" id="GO:0003700">
    <property type="term" value="F:DNA-binding transcription factor activity"/>
    <property type="evidence" value="ECO:0007669"/>
    <property type="project" value="TreeGrafter"/>
</dbReference>
<dbReference type="InterPro" id="IPR009057">
    <property type="entry name" value="Homeodomain-like_sf"/>
</dbReference>
<dbReference type="InterPro" id="IPR001647">
    <property type="entry name" value="HTH_TetR"/>
</dbReference>
<keyword evidence="9" id="KW-1185">Reference proteome</keyword>
<dbReference type="PANTHER" id="PTHR30055:SF151">
    <property type="entry name" value="TRANSCRIPTIONAL REGULATORY PROTEIN"/>
    <property type="match status" value="1"/>
</dbReference>
<gene>
    <name evidence="7" type="ORF">ATJ88_0005</name>
    <name evidence="8" type="ORF">ATJ88_3601</name>
</gene>
<dbReference type="Gene3D" id="1.10.10.60">
    <property type="entry name" value="Homeodomain-like"/>
    <property type="match status" value="1"/>
</dbReference>
<evidence type="ECO:0000256" key="2">
    <source>
        <dbReference type="ARBA" id="ARBA00023125"/>
    </source>
</evidence>
<dbReference type="InterPro" id="IPR036271">
    <property type="entry name" value="Tet_transcr_reg_TetR-rel_C_sf"/>
</dbReference>
<feature type="DNA-binding region" description="H-T-H motif" evidence="4">
    <location>
        <begin position="53"/>
        <end position="72"/>
    </location>
</feature>